<evidence type="ECO:0000313" key="1">
    <source>
        <dbReference type="EMBL" id="KKS03377.1"/>
    </source>
</evidence>
<comment type="caution">
    <text evidence="1">The sequence shown here is derived from an EMBL/GenBank/DDBJ whole genome shotgun (WGS) entry which is preliminary data.</text>
</comment>
<reference evidence="1 2" key="1">
    <citation type="journal article" date="2015" name="Nature">
        <title>rRNA introns, odd ribosomes, and small enigmatic genomes across a large radiation of phyla.</title>
        <authorList>
            <person name="Brown C.T."/>
            <person name="Hug L.A."/>
            <person name="Thomas B.C."/>
            <person name="Sharon I."/>
            <person name="Castelle C.J."/>
            <person name="Singh A."/>
            <person name="Wilkins M.J."/>
            <person name="Williams K.H."/>
            <person name="Banfield J.F."/>
        </authorList>
    </citation>
    <scope>NUCLEOTIDE SEQUENCE [LARGE SCALE GENOMIC DNA]</scope>
</reference>
<name>A0A0G0VUM5_UNCKA</name>
<accession>A0A0G0VUM5</accession>
<dbReference type="AlphaFoldDB" id="A0A0G0VUM5"/>
<organism evidence="1 2">
    <name type="scientific">candidate division WWE3 bacterium GW2011_GWC2_41_23</name>
    <dbReference type="NCBI Taxonomy" id="1619123"/>
    <lineage>
        <taxon>Bacteria</taxon>
        <taxon>Katanobacteria</taxon>
    </lineage>
</organism>
<dbReference type="Proteomes" id="UP000033947">
    <property type="component" value="Unassembled WGS sequence"/>
</dbReference>
<protein>
    <submittedName>
        <fullName evidence="1">Uncharacterized protein</fullName>
    </submittedName>
</protein>
<gene>
    <name evidence="1" type="ORF">UU55_C0003G0091</name>
</gene>
<sequence length="47" mass="5393">MGCTKLKGKERAELVCLEKKEAAGVKLCKEEVDRLKELRRRLKSFGD</sequence>
<proteinExistence type="predicted"/>
<evidence type="ECO:0000313" key="2">
    <source>
        <dbReference type="Proteomes" id="UP000033947"/>
    </source>
</evidence>
<dbReference type="EMBL" id="LCBB01000003">
    <property type="protein sequence ID" value="KKS03377.1"/>
    <property type="molecule type" value="Genomic_DNA"/>
</dbReference>